<organism evidence="3 4">
    <name type="scientific">Phaseolus angularis</name>
    <name type="common">Azuki bean</name>
    <name type="synonym">Vigna angularis</name>
    <dbReference type="NCBI Taxonomy" id="3914"/>
    <lineage>
        <taxon>Eukaryota</taxon>
        <taxon>Viridiplantae</taxon>
        <taxon>Streptophyta</taxon>
        <taxon>Embryophyta</taxon>
        <taxon>Tracheophyta</taxon>
        <taxon>Spermatophyta</taxon>
        <taxon>Magnoliopsida</taxon>
        <taxon>eudicotyledons</taxon>
        <taxon>Gunneridae</taxon>
        <taxon>Pentapetalae</taxon>
        <taxon>rosids</taxon>
        <taxon>fabids</taxon>
        <taxon>Fabales</taxon>
        <taxon>Fabaceae</taxon>
        <taxon>Papilionoideae</taxon>
        <taxon>50 kb inversion clade</taxon>
        <taxon>NPAAA clade</taxon>
        <taxon>indigoferoid/millettioid clade</taxon>
        <taxon>Phaseoleae</taxon>
        <taxon>Vigna</taxon>
    </lineage>
</organism>
<reference evidence="3 4" key="1">
    <citation type="submission" date="2020-05" db="EMBL/GenBank/DDBJ databases">
        <title>Vigna angularis (adzuki bean) Var. LongXiaoDou No. 4 denovo assembly.</title>
        <authorList>
            <person name="Xiang H."/>
        </authorList>
    </citation>
    <scope>NUCLEOTIDE SEQUENCE [LARGE SCALE GENOMIC DNA]</scope>
    <source>
        <tissue evidence="3">Leaf</tissue>
    </source>
</reference>
<feature type="domain" description="NAF" evidence="2">
    <location>
        <begin position="50"/>
        <end position="89"/>
    </location>
</feature>
<dbReference type="InterPro" id="IPR004041">
    <property type="entry name" value="NAF_dom"/>
</dbReference>
<evidence type="ECO:0000313" key="3">
    <source>
        <dbReference type="EMBL" id="KAG2391282.1"/>
    </source>
</evidence>
<proteinExistence type="predicted"/>
<evidence type="ECO:0000259" key="2">
    <source>
        <dbReference type="Pfam" id="PF03822"/>
    </source>
</evidence>
<sequence length="98" mass="10950">MRLVRHPHIDFNGDNVGGSVNVSGSEDGNSSNNHSGELLGAKPAHPSYNDLSNLFETRKRSSLMFISKHLTSMMAKLEAVTKKMNFRVTRKKSFTVRM</sequence>
<evidence type="ECO:0000256" key="1">
    <source>
        <dbReference type="SAM" id="MobiDB-lite"/>
    </source>
</evidence>
<dbReference type="EMBL" id="JABFOF010000007">
    <property type="protein sequence ID" value="KAG2391282.1"/>
    <property type="molecule type" value="Genomic_DNA"/>
</dbReference>
<dbReference type="Proteomes" id="UP000743370">
    <property type="component" value="Unassembled WGS sequence"/>
</dbReference>
<accession>A0A8T0K4Y8</accession>
<dbReference type="Gene3D" id="3.30.310.80">
    <property type="entry name" value="Kinase associated domain 1, KA1"/>
    <property type="match status" value="1"/>
</dbReference>
<evidence type="ECO:0000313" key="4">
    <source>
        <dbReference type="Proteomes" id="UP000743370"/>
    </source>
</evidence>
<name>A0A8T0K4Y8_PHAAN</name>
<feature type="compositionally biased region" description="Low complexity" evidence="1">
    <location>
        <begin position="12"/>
        <end position="37"/>
    </location>
</feature>
<comment type="caution">
    <text evidence="3">The sequence shown here is derived from an EMBL/GenBank/DDBJ whole genome shotgun (WGS) entry which is preliminary data.</text>
</comment>
<dbReference type="Pfam" id="PF03822">
    <property type="entry name" value="NAF"/>
    <property type="match status" value="1"/>
</dbReference>
<feature type="region of interest" description="Disordered" evidence="1">
    <location>
        <begin position="1"/>
        <end position="44"/>
    </location>
</feature>
<gene>
    <name evidence="3" type="ORF">HKW66_Vig0129570</name>
</gene>
<protein>
    <recommendedName>
        <fullName evidence="2">NAF domain-containing protein</fullName>
    </recommendedName>
</protein>
<dbReference type="AlphaFoldDB" id="A0A8T0K4Y8"/>
<dbReference type="GO" id="GO:0007165">
    <property type="term" value="P:signal transduction"/>
    <property type="evidence" value="ECO:0007669"/>
    <property type="project" value="InterPro"/>
</dbReference>